<evidence type="ECO:0000313" key="1">
    <source>
        <dbReference type="EMBL" id="GEL10189.1"/>
    </source>
</evidence>
<dbReference type="Proteomes" id="UP000321579">
    <property type="component" value="Unassembled WGS sequence"/>
</dbReference>
<accession>A0A511CC75</accession>
<protein>
    <recommendedName>
        <fullName evidence="3">IPExxxVDY family protein</fullName>
    </recommendedName>
</protein>
<dbReference type="AlphaFoldDB" id="A0A511CC75"/>
<name>A0A511CC75_9FLAO</name>
<organism evidence="1 2">
    <name type="scientific">Flavobacterium glycines</name>
    <dbReference type="NCBI Taxonomy" id="551990"/>
    <lineage>
        <taxon>Bacteria</taxon>
        <taxon>Pseudomonadati</taxon>
        <taxon>Bacteroidota</taxon>
        <taxon>Flavobacteriia</taxon>
        <taxon>Flavobacteriales</taxon>
        <taxon>Flavobacteriaceae</taxon>
        <taxon>Flavobacterium</taxon>
    </lineage>
</organism>
<dbReference type="InterPro" id="IPR047690">
    <property type="entry name" value="IPExxxVDY_fam"/>
</dbReference>
<dbReference type="NCBIfam" id="NF033205">
    <property type="entry name" value="IPExxxVDY"/>
    <property type="match status" value="1"/>
</dbReference>
<evidence type="ECO:0008006" key="3">
    <source>
        <dbReference type="Google" id="ProtNLM"/>
    </source>
</evidence>
<evidence type="ECO:0000313" key="2">
    <source>
        <dbReference type="Proteomes" id="UP000321579"/>
    </source>
</evidence>
<proteinExistence type="predicted"/>
<dbReference type="EMBL" id="BJVF01000001">
    <property type="protein sequence ID" value="GEL10189.1"/>
    <property type="molecule type" value="Genomic_DNA"/>
</dbReference>
<sequence>MKMAVHKLSLDEFDEIDYNLIAIHTSLEDYRLAYFINQKLPINLAKSADEVHINIKEGETKFSRFYFYDEENTVAWNLVQNINEVVQQNNNQVQDLFSNTNEGISTKVYLLPEFKKADYFLKIDNTDNSIDVNKIKTILNTIENITTVYTVETKQIKSKNNLIF</sequence>
<gene>
    <name evidence="1" type="ORF">FGL01_09280</name>
</gene>
<reference evidence="1 2" key="1">
    <citation type="submission" date="2019-07" db="EMBL/GenBank/DDBJ databases">
        <title>Whole genome shotgun sequence of Flavobacterium glycines NBRC 105008.</title>
        <authorList>
            <person name="Hosoyama A."/>
            <person name="Uohara A."/>
            <person name="Ohji S."/>
            <person name="Ichikawa N."/>
        </authorList>
    </citation>
    <scope>NUCLEOTIDE SEQUENCE [LARGE SCALE GENOMIC DNA]</scope>
    <source>
        <strain evidence="1 2">NBRC 105008</strain>
    </source>
</reference>
<comment type="caution">
    <text evidence="1">The sequence shown here is derived from an EMBL/GenBank/DDBJ whole genome shotgun (WGS) entry which is preliminary data.</text>
</comment>